<organism evidence="1 2">
    <name type="scientific">Cohnella soli</name>
    <dbReference type="NCBI Taxonomy" id="425005"/>
    <lineage>
        <taxon>Bacteria</taxon>
        <taxon>Bacillati</taxon>
        <taxon>Bacillota</taxon>
        <taxon>Bacilli</taxon>
        <taxon>Bacillales</taxon>
        <taxon>Paenibacillaceae</taxon>
        <taxon>Cohnella</taxon>
    </lineage>
</organism>
<reference evidence="2" key="1">
    <citation type="journal article" date="2019" name="Int. J. Syst. Evol. Microbiol.">
        <title>The Global Catalogue of Microorganisms (GCM) 10K type strain sequencing project: providing services to taxonomists for standard genome sequencing and annotation.</title>
        <authorList>
            <consortium name="The Broad Institute Genomics Platform"/>
            <consortium name="The Broad Institute Genome Sequencing Center for Infectious Disease"/>
            <person name="Wu L."/>
            <person name="Ma J."/>
        </authorList>
    </citation>
    <scope>NUCLEOTIDE SEQUENCE [LARGE SCALE GENOMIC DNA]</scope>
    <source>
        <strain evidence="2">CGMCC 1.18575</strain>
    </source>
</reference>
<sequence length="450" mass="50102">MSMIFYLGYDDKAYLFSDTRMSAVHNGINYYLGDGFEKARAFRDKTIIFCMGRLDAARRLFEQLPCTDLDLNEIKRIATEIFKDYNGDELGVYVMTVDASGQYVIHTMASEDDFKIMTDTVKNMDMAGAGANSEKALDFASTKFGKMQPIEIVKESYRHVADEKVGGELIMYEIDASSNPNITIKRSSSTITDSRPLRRLRAHAMMDGTAKFRKMQLTDGNSTMLMDSETRKLYINNWDIEGVGALDARFMQTGTLTVADGYINDLTVTRLKTLDKSDSIGDTVDYLQAQDNYLKWVTGTITDRQQAKDANGTLLYWSDATKKQITTAATAFPFYNLTFSPVEKMSFFLEGEGLASYPKMILGTGDGVSPTSGKAIIEKPTTKLDITYHRSNSGAIRQVELADLGITIKADGGKIVIESTNDNVEIRGKNVNITASDTITFDASSKYDFK</sequence>
<dbReference type="RefSeq" id="WP_378129092.1">
    <property type="nucleotide sequence ID" value="NZ_JBHSMI010000003.1"/>
</dbReference>
<evidence type="ECO:0000313" key="1">
    <source>
        <dbReference type="EMBL" id="MFC5401486.1"/>
    </source>
</evidence>
<keyword evidence="2" id="KW-1185">Reference proteome</keyword>
<protein>
    <recommendedName>
        <fullName evidence="3">Phage tail protein</fullName>
    </recommendedName>
</protein>
<proteinExistence type="predicted"/>
<gene>
    <name evidence="1" type="ORF">ACFPOF_01965</name>
</gene>
<accession>A0ABW0HJY8</accession>
<evidence type="ECO:0008006" key="3">
    <source>
        <dbReference type="Google" id="ProtNLM"/>
    </source>
</evidence>
<dbReference type="Proteomes" id="UP001596113">
    <property type="component" value="Unassembled WGS sequence"/>
</dbReference>
<comment type="caution">
    <text evidence="1">The sequence shown here is derived from an EMBL/GenBank/DDBJ whole genome shotgun (WGS) entry which is preliminary data.</text>
</comment>
<evidence type="ECO:0000313" key="2">
    <source>
        <dbReference type="Proteomes" id="UP001596113"/>
    </source>
</evidence>
<name>A0ABW0HJY8_9BACL</name>
<dbReference type="EMBL" id="JBHSMI010000003">
    <property type="protein sequence ID" value="MFC5401486.1"/>
    <property type="molecule type" value="Genomic_DNA"/>
</dbReference>